<accession>A0A1R1XS21</accession>
<gene>
    <name evidence="1" type="ORF">AYI70_g5962</name>
</gene>
<dbReference type="EMBL" id="LSSN01002044">
    <property type="protein sequence ID" value="OMJ17440.1"/>
    <property type="molecule type" value="Genomic_DNA"/>
</dbReference>
<organism evidence="1 2">
    <name type="scientific">Smittium culicis</name>
    <dbReference type="NCBI Taxonomy" id="133412"/>
    <lineage>
        <taxon>Eukaryota</taxon>
        <taxon>Fungi</taxon>
        <taxon>Fungi incertae sedis</taxon>
        <taxon>Zoopagomycota</taxon>
        <taxon>Kickxellomycotina</taxon>
        <taxon>Harpellomycetes</taxon>
        <taxon>Harpellales</taxon>
        <taxon>Legeriomycetaceae</taxon>
        <taxon>Smittium</taxon>
    </lineage>
</organism>
<keyword evidence="2" id="KW-1185">Reference proteome</keyword>
<sequence length="35" mass="4019">MKQLENIQMFQEENITNLSKKLSGNYDGSTTTKII</sequence>
<feature type="non-terminal residue" evidence="1">
    <location>
        <position position="35"/>
    </location>
</feature>
<dbReference type="AlphaFoldDB" id="A0A1R1XS21"/>
<name>A0A1R1XS21_9FUNG</name>
<proteinExistence type="predicted"/>
<evidence type="ECO:0000313" key="2">
    <source>
        <dbReference type="Proteomes" id="UP000187283"/>
    </source>
</evidence>
<protein>
    <submittedName>
        <fullName evidence="1">Uncharacterized protein</fullName>
    </submittedName>
</protein>
<comment type="caution">
    <text evidence="1">The sequence shown here is derived from an EMBL/GenBank/DDBJ whole genome shotgun (WGS) entry which is preliminary data.</text>
</comment>
<reference evidence="1 2" key="1">
    <citation type="submission" date="2017-01" db="EMBL/GenBank/DDBJ databases">
        <authorList>
            <person name="Mah S.A."/>
            <person name="Swanson W.J."/>
            <person name="Moy G.W."/>
            <person name="Vacquier V.D."/>
        </authorList>
    </citation>
    <scope>NUCLEOTIDE SEQUENCE [LARGE SCALE GENOMIC DNA]</scope>
    <source>
        <strain evidence="1 2">GSMNP</strain>
    </source>
</reference>
<dbReference type="Proteomes" id="UP000187283">
    <property type="component" value="Unassembled WGS sequence"/>
</dbReference>
<evidence type="ECO:0000313" key="1">
    <source>
        <dbReference type="EMBL" id="OMJ17440.1"/>
    </source>
</evidence>